<dbReference type="EMBL" id="JYFE01000027">
    <property type="protein sequence ID" value="KIT16679.1"/>
    <property type="molecule type" value="Genomic_DNA"/>
</dbReference>
<evidence type="ECO:0000256" key="1">
    <source>
        <dbReference type="ARBA" id="ARBA00007430"/>
    </source>
</evidence>
<dbReference type="InterPro" id="IPR036291">
    <property type="entry name" value="NAD(P)-bd_dom_sf"/>
</dbReference>
<dbReference type="PANTHER" id="PTHR43318">
    <property type="entry name" value="UDP-N-ACETYLGLUCOSAMINE 4,6-DEHYDRATASE"/>
    <property type="match status" value="1"/>
</dbReference>
<evidence type="ECO:0000259" key="3">
    <source>
        <dbReference type="Pfam" id="PF02719"/>
    </source>
</evidence>
<keyword evidence="4" id="KW-0456">Lyase</keyword>
<dbReference type="Gene3D" id="3.40.50.720">
    <property type="entry name" value="NAD(P)-binding Rossmann-like Domain"/>
    <property type="match status" value="2"/>
</dbReference>
<keyword evidence="2" id="KW-0812">Transmembrane</keyword>
<feature type="transmembrane region" description="Helical" evidence="2">
    <location>
        <begin position="47"/>
        <end position="68"/>
    </location>
</feature>
<dbReference type="CDD" id="cd05237">
    <property type="entry name" value="UDP_invert_4-6DH_SDR_e"/>
    <property type="match status" value="1"/>
</dbReference>
<dbReference type="PATRIC" id="fig|935700.4.peg.1519"/>
<dbReference type="AlphaFoldDB" id="A0A0D1EG91"/>
<name>A0A0D1EG91_9RHOB</name>
<dbReference type="STRING" id="935700.jaqu_14670"/>
<dbReference type="PANTHER" id="PTHR43318:SF1">
    <property type="entry name" value="POLYSACCHARIDE BIOSYNTHESIS PROTEIN EPSC-RELATED"/>
    <property type="match status" value="1"/>
</dbReference>
<protein>
    <submittedName>
        <fullName evidence="4">PglF protein</fullName>
        <ecNumber evidence="4">4.2.1.135</ecNumber>
    </submittedName>
</protein>
<organism evidence="4 5">
    <name type="scientific">Jannaschia aquimarina</name>
    <dbReference type="NCBI Taxonomy" id="935700"/>
    <lineage>
        <taxon>Bacteria</taxon>
        <taxon>Pseudomonadati</taxon>
        <taxon>Pseudomonadota</taxon>
        <taxon>Alphaproteobacteria</taxon>
        <taxon>Rhodobacterales</taxon>
        <taxon>Roseobacteraceae</taxon>
        <taxon>Jannaschia</taxon>
    </lineage>
</organism>
<sequence length="639" mass="68309">MKSDDLARWIRSLSRGRKAVIFWTIDTVAAPLGGLAMLPILPLYKSLGISLFPWLAALAVSAGFLSLVLRLPWLSLFEHHAASQVRRAAMVGGVALASGLVAPLAGLVVTPLFHIAVGAAMFTLISLVRAGLLRTVKTLNAHSGDRARVLIYGAGTTGRQLAQALQTDPEIEVVAMIDDNTTLQKVTVAGLSVYPPARIADLVNRYSIDRVCLAMPSVSPPKQAQMARRLVALGLEVQSVPSFSQLVGEGRLEDRLRPLDPMAFLARDEIDHSPDGTEETYEGRVVMVTGAGGSIGSELCRQVLSCRPAKLILMDVSEFALFTIAGELGGIARRAGVDLVPVLGSVCDARLVSRAIKRNGVQIVMHAAAYKHVHLVETNVEAGLWNNVQGTRIAARAARDAGVERFILVSSDKAVRPRSVMGASKRLAELILLDLAARAQPGGTIFAMVRFGNVLGSSGSVVPLFQDQIRRGGPVTVTHSQVCRYFMTIPEAGRLVLTAGAMALGGEVFVLDMGRPVMIAQLARQSIEAAGYTVRDRANPEGDIEIVFTGLRRGEKLFEELSYDGNLIATAHPKISCAREDGMPELQLAALQRDLFAALDEGDIGQLRSILAAGLEGFPQEAAEATRPPLTAIEVEGRA</sequence>
<keyword evidence="2" id="KW-0472">Membrane</keyword>
<proteinExistence type="inferred from homology"/>
<dbReference type="InterPro" id="IPR003869">
    <property type="entry name" value="Polysac_CapD-like"/>
</dbReference>
<evidence type="ECO:0000313" key="5">
    <source>
        <dbReference type="Proteomes" id="UP000032232"/>
    </source>
</evidence>
<dbReference type="Proteomes" id="UP000032232">
    <property type="component" value="Unassembled WGS sequence"/>
</dbReference>
<comment type="similarity">
    <text evidence="1">Belongs to the polysaccharide synthase family.</text>
</comment>
<feature type="transmembrane region" description="Helical" evidence="2">
    <location>
        <begin position="20"/>
        <end position="41"/>
    </location>
</feature>
<reference evidence="4 5" key="1">
    <citation type="submission" date="2015-02" db="EMBL/GenBank/DDBJ databases">
        <title>Genome Sequence of Jannaschia aquimarina DSM28248, a member of the Roseobacter clade.</title>
        <authorList>
            <person name="Voget S."/>
            <person name="Daniel R."/>
        </authorList>
    </citation>
    <scope>NUCLEOTIDE SEQUENCE [LARGE SCALE GENOMIC DNA]</scope>
    <source>
        <strain evidence="4 5">GSW-M26</strain>
    </source>
</reference>
<dbReference type="SUPFAM" id="SSF51735">
    <property type="entry name" value="NAD(P)-binding Rossmann-fold domains"/>
    <property type="match status" value="2"/>
</dbReference>
<gene>
    <name evidence="4" type="primary">pglF</name>
    <name evidence="4" type="ORF">jaqu_14670</name>
</gene>
<evidence type="ECO:0000313" key="4">
    <source>
        <dbReference type="EMBL" id="KIT16679.1"/>
    </source>
</evidence>
<keyword evidence="2" id="KW-1133">Transmembrane helix</keyword>
<dbReference type="RefSeq" id="WP_236687809.1">
    <property type="nucleotide sequence ID" value="NZ_FZPF01000001.1"/>
</dbReference>
<comment type="caution">
    <text evidence="4">The sequence shown here is derived from an EMBL/GenBank/DDBJ whole genome shotgun (WGS) entry which is preliminary data.</text>
</comment>
<keyword evidence="5" id="KW-1185">Reference proteome</keyword>
<feature type="transmembrane region" description="Helical" evidence="2">
    <location>
        <begin position="88"/>
        <end position="106"/>
    </location>
</feature>
<dbReference type="GO" id="GO:0016829">
    <property type="term" value="F:lyase activity"/>
    <property type="evidence" value="ECO:0007669"/>
    <property type="project" value="UniProtKB-KW"/>
</dbReference>
<dbReference type="InterPro" id="IPR051203">
    <property type="entry name" value="Polysaccharide_Synthase-Rel"/>
</dbReference>
<accession>A0A0D1EG91</accession>
<evidence type="ECO:0000256" key="2">
    <source>
        <dbReference type="SAM" id="Phobius"/>
    </source>
</evidence>
<dbReference type="EC" id="4.2.1.135" evidence="4"/>
<feature type="domain" description="Polysaccharide biosynthesis protein CapD-like" evidence="3">
    <location>
        <begin position="286"/>
        <end position="578"/>
    </location>
</feature>
<dbReference type="Pfam" id="PF02719">
    <property type="entry name" value="Polysacc_synt_2"/>
    <property type="match status" value="1"/>
</dbReference>